<dbReference type="PANTHER" id="PTHR39639">
    <property type="entry name" value="CHROMOSOME 16, WHOLE GENOME SHOTGUN SEQUENCE"/>
    <property type="match status" value="1"/>
</dbReference>
<feature type="domain" description="DUF7226" evidence="2">
    <location>
        <begin position="15"/>
        <end position="141"/>
    </location>
</feature>
<dbReference type="AlphaFoldDB" id="A0A5J4R4B3"/>
<sequence>MYSTSDIPQADRLEKVVMVIDAVNEGNSSDTQIAEIIGFSDRQARYYRHAAEILGFIDNNHNNAIITDIGEKFAESIDNERTMLLRKSIVQNHFFSDVLNFFERNPNGVTEEEVVNHIISVSDREAHNTILRRIKTILSWLVSLEFIIESNEKYICNENVEIDFDESSNEESIYPANYAKEIDIKEDKFSVFELLRKIENKKIIMDPDFQRKLVWKKNQFIESILLNVPLPPFYFKKDIKGNYTIVDGLQRTSTLQEFLNNKFALQGLNALPDLQNSYFNDLNDDLRTRIEDKNLLIYVLQPSVPMIVVYDIFNRINTGGTKLERQEIRNCIFIGESTKLLRKLADTIIFKDAIDRGIPDTRMKD</sequence>
<dbReference type="Pfam" id="PF23871">
    <property type="entry name" value="DUF7226"/>
    <property type="match status" value="1"/>
</dbReference>
<evidence type="ECO:0000259" key="1">
    <source>
        <dbReference type="Pfam" id="PF03235"/>
    </source>
</evidence>
<gene>
    <name evidence="3" type="ORF">EZS27_022716</name>
</gene>
<comment type="caution">
    <text evidence="3">The sequence shown here is derived from an EMBL/GenBank/DDBJ whole genome shotgun (WGS) entry which is preliminary data.</text>
</comment>
<dbReference type="InterPro" id="IPR055650">
    <property type="entry name" value="DUF7226"/>
</dbReference>
<name>A0A5J4R4B3_9ZZZZ</name>
<feature type="domain" description="GmrSD restriction endonucleases N-terminal" evidence="1">
    <location>
        <begin position="193"/>
        <end position="333"/>
    </location>
</feature>
<dbReference type="Pfam" id="PF03235">
    <property type="entry name" value="GmrSD_N"/>
    <property type="match status" value="1"/>
</dbReference>
<protein>
    <submittedName>
        <fullName evidence="3">Uncharacterized protein</fullName>
    </submittedName>
</protein>
<dbReference type="InterPro" id="IPR004919">
    <property type="entry name" value="GmrSD_N"/>
</dbReference>
<reference evidence="3" key="1">
    <citation type="submission" date="2019-03" db="EMBL/GenBank/DDBJ databases">
        <title>Single cell metagenomics reveals metabolic interactions within the superorganism composed of flagellate Streblomastix strix and complex community of Bacteroidetes bacteria on its surface.</title>
        <authorList>
            <person name="Treitli S.C."/>
            <person name="Kolisko M."/>
            <person name="Husnik F."/>
            <person name="Keeling P."/>
            <person name="Hampl V."/>
        </authorList>
    </citation>
    <scope>NUCLEOTIDE SEQUENCE</scope>
    <source>
        <strain evidence="3">STM</strain>
    </source>
</reference>
<organism evidence="3">
    <name type="scientific">termite gut metagenome</name>
    <dbReference type="NCBI Taxonomy" id="433724"/>
    <lineage>
        <taxon>unclassified sequences</taxon>
        <taxon>metagenomes</taxon>
        <taxon>organismal metagenomes</taxon>
    </lineage>
</organism>
<accession>A0A5J4R4B3</accession>
<dbReference type="PANTHER" id="PTHR39639:SF1">
    <property type="entry name" value="DUF262 DOMAIN-CONTAINING PROTEIN"/>
    <property type="match status" value="1"/>
</dbReference>
<evidence type="ECO:0000313" key="3">
    <source>
        <dbReference type="EMBL" id="KAA6328385.1"/>
    </source>
</evidence>
<dbReference type="EMBL" id="SNRY01001828">
    <property type="protein sequence ID" value="KAA6328385.1"/>
    <property type="molecule type" value="Genomic_DNA"/>
</dbReference>
<evidence type="ECO:0000259" key="2">
    <source>
        <dbReference type="Pfam" id="PF23871"/>
    </source>
</evidence>
<proteinExistence type="predicted"/>